<evidence type="ECO:0000313" key="4">
    <source>
        <dbReference type="EMBL" id="NJC27775.1"/>
    </source>
</evidence>
<name>A0ABX0XEM7_9BACT</name>
<dbReference type="RefSeq" id="WP_168039194.1">
    <property type="nucleotide sequence ID" value="NZ_JAATJH010000006.1"/>
</dbReference>
<dbReference type="EMBL" id="JAATJH010000006">
    <property type="protein sequence ID" value="NJC27775.1"/>
    <property type="molecule type" value="Genomic_DNA"/>
</dbReference>
<feature type="signal peptide" evidence="3">
    <location>
        <begin position="1"/>
        <end position="17"/>
    </location>
</feature>
<dbReference type="Pfam" id="PF13365">
    <property type="entry name" value="Trypsin_2"/>
    <property type="match status" value="1"/>
</dbReference>
<sequence length="503" mass="55080">MRLIILLLFSLALNSCASIFGSRYQKVEIKSGKGDKVLVNGEPAEKKKGKYLILRSHVPTQITVQRESFQDENEVVMLYKRNALGHTSDPWIIVMGTNVDRGAKAYNYPSKVTIGKRVKLFENGSNTTKNLRVNTTSVELAADDIRSVYFRSYRQFLRREDDKKSKVVDDAEDIKLDNTIFSDALNEILVERGFIDTSGRAITANYLNDMYVDATIKTITTNVVQNSDKGGGMIFVNMEIKWDLLDYYRKSVAEFTTNTTSGQFVVKDGNKGFLLATKDATERGLLTLMGKQEVQKLITIDEDAKDESLADLTLAPATQYVSNVSEALASSVTIKHRKGHGSGFVVGQDGYIITNYHVISELDDSKVIMSDGTEYPFEVIRASKVYDLALLKVEASGLQPFRVSADKDIPIATDIYVIGTPTASDLSQTISRGIISGVRNSGNGGKLIQTDASVNSGNSGGAIITKDGALLGVVSAKLKGYGIEGVGFGIPAYEITDQLHVKQ</sequence>
<dbReference type="PANTHER" id="PTHR43343:SF3">
    <property type="entry name" value="PROTEASE DO-LIKE 8, CHLOROPLASTIC"/>
    <property type="match status" value="1"/>
</dbReference>
<accession>A0ABX0XEM7</accession>
<reference evidence="4 5" key="1">
    <citation type="submission" date="2020-03" db="EMBL/GenBank/DDBJ databases">
        <title>Genomic Encyclopedia of Type Strains, Phase IV (KMG-IV): sequencing the most valuable type-strain genomes for metagenomic binning, comparative biology and taxonomic classification.</title>
        <authorList>
            <person name="Goeker M."/>
        </authorList>
    </citation>
    <scope>NUCLEOTIDE SEQUENCE [LARGE SCALE GENOMIC DNA]</scope>
    <source>
        <strain evidence="4 5">DSM 105096</strain>
    </source>
</reference>
<evidence type="ECO:0000256" key="3">
    <source>
        <dbReference type="SAM" id="SignalP"/>
    </source>
</evidence>
<dbReference type="GO" id="GO:0006508">
    <property type="term" value="P:proteolysis"/>
    <property type="evidence" value="ECO:0007669"/>
    <property type="project" value="UniProtKB-KW"/>
</dbReference>
<keyword evidence="1 4" id="KW-0645">Protease</keyword>
<dbReference type="InterPro" id="IPR009003">
    <property type="entry name" value="Peptidase_S1_PA"/>
</dbReference>
<feature type="chain" id="PRO_5045302946" evidence="3">
    <location>
        <begin position="18"/>
        <end position="503"/>
    </location>
</feature>
<evidence type="ECO:0000256" key="2">
    <source>
        <dbReference type="ARBA" id="ARBA00022801"/>
    </source>
</evidence>
<proteinExistence type="predicted"/>
<evidence type="ECO:0000313" key="5">
    <source>
        <dbReference type="Proteomes" id="UP000770785"/>
    </source>
</evidence>
<keyword evidence="3" id="KW-0732">Signal</keyword>
<dbReference type="Proteomes" id="UP000770785">
    <property type="component" value="Unassembled WGS sequence"/>
</dbReference>
<dbReference type="GO" id="GO:0008233">
    <property type="term" value="F:peptidase activity"/>
    <property type="evidence" value="ECO:0007669"/>
    <property type="project" value="UniProtKB-KW"/>
</dbReference>
<dbReference type="InterPro" id="IPR051201">
    <property type="entry name" value="Chloro_Bact_Ser_Proteases"/>
</dbReference>
<keyword evidence="5" id="KW-1185">Reference proteome</keyword>
<gene>
    <name evidence="4" type="ORF">GGR27_003293</name>
</gene>
<evidence type="ECO:0000256" key="1">
    <source>
        <dbReference type="ARBA" id="ARBA00022670"/>
    </source>
</evidence>
<protein>
    <submittedName>
        <fullName evidence="4">S1-C subfamily serine protease</fullName>
    </submittedName>
</protein>
<organism evidence="4 5">
    <name type="scientific">Neolewinella antarctica</name>
    <dbReference type="NCBI Taxonomy" id="442734"/>
    <lineage>
        <taxon>Bacteria</taxon>
        <taxon>Pseudomonadati</taxon>
        <taxon>Bacteroidota</taxon>
        <taxon>Saprospiria</taxon>
        <taxon>Saprospirales</taxon>
        <taxon>Lewinellaceae</taxon>
        <taxon>Neolewinella</taxon>
    </lineage>
</organism>
<dbReference type="SUPFAM" id="SSF50494">
    <property type="entry name" value="Trypsin-like serine proteases"/>
    <property type="match status" value="1"/>
</dbReference>
<keyword evidence="2" id="KW-0378">Hydrolase</keyword>
<comment type="caution">
    <text evidence="4">The sequence shown here is derived from an EMBL/GenBank/DDBJ whole genome shotgun (WGS) entry which is preliminary data.</text>
</comment>
<dbReference type="InterPro" id="IPR001940">
    <property type="entry name" value="Peptidase_S1C"/>
</dbReference>
<dbReference type="PANTHER" id="PTHR43343">
    <property type="entry name" value="PEPTIDASE S12"/>
    <property type="match status" value="1"/>
</dbReference>
<dbReference type="Gene3D" id="2.40.10.120">
    <property type="match status" value="1"/>
</dbReference>
<dbReference type="PRINTS" id="PR00834">
    <property type="entry name" value="PROTEASES2C"/>
</dbReference>